<evidence type="ECO:0000313" key="2">
    <source>
        <dbReference type="EMBL" id="CAK9112023.1"/>
    </source>
</evidence>
<proteinExistence type="predicted"/>
<dbReference type="EMBL" id="CAXAMN010027661">
    <property type="protein sequence ID" value="CAK9112023.1"/>
    <property type="molecule type" value="Genomic_DNA"/>
</dbReference>
<evidence type="ECO:0000256" key="1">
    <source>
        <dbReference type="SAM" id="MobiDB-lite"/>
    </source>
</evidence>
<reference evidence="2 3" key="1">
    <citation type="submission" date="2024-02" db="EMBL/GenBank/DDBJ databases">
        <authorList>
            <person name="Chen Y."/>
            <person name="Shah S."/>
            <person name="Dougan E. K."/>
            <person name="Thang M."/>
            <person name="Chan C."/>
        </authorList>
    </citation>
    <scope>NUCLEOTIDE SEQUENCE [LARGE SCALE GENOMIC DNA]</scope>
</reference>
<feature type="compositionally biased region" description="Basic and acidic residues" evidence="1">
    <location>
        <begin position="821"/>
        <end position="830"/>
    </location>
</feature>
<organism evidence="2 3">
    <name type="scientific">Durusdinium trenchii</name>
    <dbReference type="NCBI Taxonomy" id="1381693"/>
    <lineage>
        <taxon>Eukaryota</taxon>
        <taxon>Sar</taxon>
        <taxon>Alveolata</taxon>
        <taxon>Dinophyceae</taxon>
        <taxon>Suessiales</taxon>
        <taxon>Symbiodiniaceae</taxon>
        <taxon>Durusdinium</taxon>
    </lineage>
</organism>
<dbReference type="Proteomes" id="UP001642484">
    <property type="component" value="Unassembled WGS sequence"/>
</dbReference>
<comment type="caution">
    <text evidence="2">The sequence shown here is derived from an EMBL/GenBank/DDBJ whole genome shotgun (WGS) entry which is preliminary data.</text>
</comment>
<protein>
    <submittedName>
        <fullName evidence="2">Uncharacterized protein</fullName>
    </submittedName>
</protein>
<sequence>MAAAVMTLDIPEIQVIVEYAADPNAFYWHHRVLLHKLANGIWLALTPDMDVVRHDLNNQNHIVLERNSYFPRAQAPYVYAMDPVSRAVLESKKRTARNQAIVLGDEDMIDIAQTVWLVAQPGHPSFGETIPRDVVEDNQISIVFESKGVTLRDGEEVFIQMMQASEVEEFKKGQQSEEQDSRILGVHTDKSGKRRLELDDGLLLMREDKMDDFPLGGDIRAVKKFLEAVLEGPGNLPRYHVDWQRLSGISDTSSISFAHKHLCEMLRLMISYDQVNPCNLASAEYLVRWLIQLETAVERNPRAPSFHGLELIMGGPTTAEGKAVTRKFTEHLTALLKTRASIWKQERQGWPGSSHRGDALMAWEGQSPLISACAETVSRDRRHGDPFPLPLQAMNSVDPEPGIQLRLQLMNEAVKSVNGLAGSMMNSRKYPKRSHGSWSPTFVQQVVLKDMEERVSKFACCPLEMREEDALKELTKSANLYSQEASHLASFDVGRIKIFKRRLRPMDASALCPPNVREMLKHQAQFIEKTDEEIQLGEVTGPVEPYWDPVLKKDREKRKELYIALWNSGLLCFRRRRKSTIGFFTVHKKDGMQRLILDCRIANTCHKRPPTTRLATPASFRGIDMTEDTFSSRGFGGIMGDAAGNEGDVGDCFYNFAIPGLASYVATRDAFTTWELERRGGCTWQPGLCLDVAASQEKFCGRAWVWPSVRSEMRLVMGLIFLGQLDWASEFCNTVYIGDSSTYGYSLMRTRQEPYRTADGKLKWRSKTSAAGEYPLGLCRAWALAARENAPSAAWQADTREFATAVHQRLQTIAGSWRRPLGGDETKNRPDIQPSSQPLCRAKAYKQPIIFGQHTKAEAAWLRSQGRLEKLLAQRNGPLLAKLERVQAIDKEALSFDDEMVLDAVSPSALERARRAMEEDHYTVIHDEEGNLVHFDDHLTLGGIACALSHRKALRRIAEHPTAEWGLVLEDDVNAVVPRVDLAIAKLWADLPDDWDAVCLAYHDEQGRVHPSAVNYEESYDGVRVLASPGHVFGLGAWMVRKEAALQLVEHAFPIQSQVDYTLTSWLAQFRRRLWKVDPRNLLFYCPSSEEEMDSDVQTMAPIAKIEEEHQSLQAYLDYMNGRPSDPYADWDFDLDDEGDPFDEEEWMRRWQEERYEEYYSRLRSEG</sequence>
<evidence type="ECO:0000313" key="3">
    <source>
        <dbReference type="Proteomes" id="UP001642484"/>
    </source>
</evidence>
<feature type="region of interest" description="Disordered" evidence="1">
    <location>
        <begin position="818"/>
        <end position="837"/>
    </location>
</feature>
<keyword evidence="3" id="KW-1185">Reference proteome</keyword>
<name>A0ABP0SI97_9DINO</name>
<gene>
    <name evidence="2" type="ORF">CCMP2556_LOCUS51949</name>
</gene>
<accession>A0ABP0SI97</accession>